<name>A0A813LC99_POLGL</name>
<evidence type="ECO:0000313" key="5">
    <source>
        <dbReference type="Proteomes" id="UP000654075"/>
    </source>
</evidence>
<dbReference type="EMBL" id="CAJNNW010033967">
    <property type="protein sequence ID" value="CAE8721107.1"/>
    <property type="molecule type" value="Genomic_DNA"/>
</dbReference>
<evidence type="ECO:0000313" key="4">
    <source>
        <dbReference type="Proteomes" id="UP000626109"/>
    </source>
</evidence>
<feature type="signal peptide" evidence="1">
    <location>
        <begin position="1"/>
        <end position="31"/>
    </location>
</feature>
<comment type="caution">
    <text evidence="3">The sequence shown here is derived from an EMBL/GenBank/DDBJ whole genome shotgun (WGS) entry which is preliminary data.</text>
</comment>
<accession>A0A813LC99</accession>
<evidence type="ECO:0000256" key="1">
    <source>
        <dbReference type="SAM" id="SignalP"/>
    </source>
</evidence>
<evidence type="ECO:0000313" key="2">
    <source>
        <dbReference type="EMBL" id="CAE8641471.1"/>
    </source>
</evidence>
<dbReference type="AlphaFoldDB" id="A0A813LC99"/>
<dbReference type="Pfam" id="PF08855">
    <property type="entry name" value="DUF1825"/>
    <property type="match status" value="1"/>
</dbReference>
<organism evidence="3 4">
    <name type="scientific">Polarella glacialis</name>
    <name type="common">Dinoflagellate</name>
    <dbReference type="NCBI Taxonomy" id="89957"/>
    <lineage>
        <taxon>Eukaryota</taxon>
        <taxon>Sar</taxon>
        <taxon>Alveolata</taxon>
        <taxon>Dinophyceae</taxon>
        <taxon>Suessiales</taxon>
        <taxon>Suessiaceae</taxon>
        <taxon>Polarella</taxon>
    </lineage>
</organism>
<sequence>MALSQKSAGRSNLAIWICFSAVILWRWSCDATQKRVTFIGIPARPALDGISRAQLVRNAGLTSTASQCDLGCREGSFAKGLCHKARRLRGILRSAAAEDDETIVPIGPFCPFVSDSFVNMEACMEEGHRKNMERIINRVDQLAEEAMPDTQEQLRLGQEMREADSKWRANLMQMRYAEDFQTRELFEFTEAHLRHLGVSIAEVESFASWQADVLESFGRRQLPPTPSVDPSSDKVLHLRGVLDSLRLGGKHTVAMSFAPPKAMDSPVVQEELQKLERDHAALINFGQRYGAFDSGGKKIFLDQVSMIEERWAVYLARFRLMGEPVPSYMSGASDLLKRLGLTASRAEKLVSEAHDLMRKKADQNV</sequence>
<gene>
    <name evidence="2" type="ORF">PGLA1383_LOCUS56098</name>
    <name evidence="3" type="ORF">PGLA2088_LOCUS41729</name>
</gene>
<dbReference type="OMA" id="ERIINRV"/>
<dbReference type="OrthoDB" id="10263385at2759"/>
<feature type="chain" id="PRO_5036222276" evidence="1">
    <location>
        <begin position="32"/>
        <end position="365"/>
    </location>
</feature>
<proteinExistence type="predicted"/>
<dbReference type="Proteomes" id="UP000654075">
    <property type="component" value="Unassembled WGS sequence"/>
</dbReference>
<keyword evidence="5" id="KW-1185">Reference proteome</keyword>
<protein>
    <submittedName>
        <fullName evidence="3">Uncharacterized protein</fullName>
    </submittedName>
</protein>
<dbReference type="Proteomes" id="UP000626109">
    <property type="component" value="Unassembled WGS sequence"/>
</dbReference>
<dbReference type="EMBL" id="CAJNNV010032899">
    <property type="protein sequence ID" value="CAE8641471.1"/>
    <property type="molecule type" value="Genomic_DNA"/>
</dbReference>
<evidence type="ECO:0000313" key="3">
    <source>
        <dbReference type="EMBL" id="CAE8721107.1"/>
    </source>
</evidence>
<keyword evidence="1" id="KW-0732">Signal</keyword>
<dbReference type="InterPro" id="IPR014954">
    <property type="entry name" value="DUF1825"/>
</dbReference>
<reference evidence="3" key="1">
    <citation type="submission" date="2021-02" db="EMBL/GenBank/DDBJ databases">
        <authorList>
            <person name="Dougan E. K."/>
            <person name="Rhodes N."/>
            <person name="Thang M."/>
            <person name="Chan C."/>
        </authorList>
    </citation>
    <scope>NUCLEOTIDE SEQUENCE</scope>
</reference>